<proteinExistence type="predicted"/>
<name>A0ABR4GYZ6_9EURO</name>
<evidence type="ECO:0000259" key="1">
    <source>
        <dbReference type="Pfam" id="PF17107"/>
    </source>
</evidence>
<protein>
    <recommendedName>
        <fullName evidence="1">NACHT-NTPase and P-loop NTPases N-terminal domain-containing protein</fullName>
    </recommendedName>
</protein>
<dbReference type="Proteomes" id="UP001610334">
    <property type="component" value="Unassembled WGS sequence"/>
</dbReference>
<organism evidence="2 3">
    <name type="scientific">Aspergillus granulosus</name>
    <dbReference type="NCBI Taxonomy" id="176169"/>
    <lineage>
        <taxon>Eukaryota</taxon>
        <taxon>Fungi</taxon>
        <taxon>Dikarya</taxon>
        <taxon>Ascomycota</taxon>
        <taxon>Pezizomycotina</taxon>
        <taxon>Eurotiomycetes</taxon>
        <taxon>Eurotiomycetidae</taxon>
        <taxon>Eurotiales</taxon>
        <taxon>Aspergillaceae</taxon>
        <taxon>Aspergillus</taxon>
        <taxon>Aspergillus subgen. Nidulantes</taxon>
    </lineage>
</organism>
<dbReference type="Pfam" id="PF17107">
    <property type="entry name" value="SesA"/>
    <property type="match status" value="1"/>
</dbReference>
<evidence type="ECO:0000313" key="3">
    <source>
        <dbReference type="Proteomes" id="UP001610334"/>
    </source>
</evidence>
<reference evidence="2 3" key="1">
    <citation type="submission" date="2024-07" db="EMBL/GenBank/DDBJ databases">
        <title>Section-level genome sequencing and comparative genomics of Aspergillus sections Usti and Cavernicolus.</title>
        <authorList>
            <consortium name="Lawrence Berkeley National Laboratory"/>
            <person name="Nybo J.L."/>
            <person name="Vesth T.C."/>
            <person name="Theobald S."/>
            <person name="Frisvad J.C."/>
            <person name="Larsen T.O."/>
            <person name="Kjaerboelling I."/>
            <person name="Rothschild-Mancinelli K."/>
            <person name="Lyhne E.K."/>
            <person name="Kogle M.E."/>
            <person name="Barry K."/>
            <person name="Clum A."/>
            <person name="Na H."/>
            <person name="Ledsgaard L."/>
            <person name="Lin J."/>
            <person name="Lipzen A."/>
            <person name="Kuo A."/>
            <person name="Riley R."/>
            <person name="Mondo S."/>
            <person name="Labutti K."/>
            <person name="Haridas S."/>
            <person name="Pangalinan J."/>
            <person name="Salamov A.A."/>
            <person name="Simmons B.A."/>
            <person name="Magnuson J.K."/>
            <person name="Chen J."/>
            <person name="Drula E."/>
            <person name="Henrissat B."/>
            <person name="Wiebenga A."/>
            <person name="Lubbers R.J."/>
            <person name="Gomes A.C."/>
            <person name="Makela M.R."/>
            <person name="Stajich J."/>
            <person name="Grigoriev I.V."/>
            <person name="Mortensen U.H."/>
            <person name="De Vries R.P."/>
            <person name="Baker S.E."/>
            <person name="Andersen M.R."/>
        </authorList>
    </citation>
    <scope>NUCLEOTIDE SEQUENCE [LARGE SCALE GENOMIC DNA]</scope>
    <source>
        <strain evidence="2 3">CBS 588.65</strain>
    </source>
</reference>
<comment type="caution">
    <text evidence="2">The sequence shown here is derived from an EMBL/GenBank/DDBJ whole genome shotgun (WGS) entry which is preliminary data.</text>
</comment>
<dbReference type="EMBL" id="JBFXLT010000112">
    <property type="protein sequence ID" value="KAL2808428.1"/>
    <property type="molecule type" value="Genomic_DNA"/>
</dbReference>
<evidence type="ECO:0000313" key="2">
    <source>
        <dbReference type="EMBL" id="KAL2808428.1"/>
    </source>
</evidence>
<sequence>MAESTLAVIQLVDFTTRVARRVKDSLSSTREVPEYLREINIHLPLFIATLEQTGNDIEKGLYSEQVSEKLKKLVDECTADIYKIEEILAQVTPNEADSKGRRLRRAMLGVKFGRDVRGISSRLLQTIDSLILIQRAAVVKTLNEIRIGQRNSGVPLSFQHENSGG</sequence>
<accession>A0ABR4GYZ6</accession>
<feature type="domain" description="NACHT-NTPase and P-loop NTPases N-terminal" evidence="1">
    <location>
        <begin position="7"/>
        <end position="130"/>
    </location>
</feature>
<gene>
    <name evidence="2" type="ORF">BJX63DRAFT_409221</name>
</gene>
<dbReference type="InterPro" id="IPR031352">
    <property type="entry name" value="SesA"/>
</dbReference>
<keyword evidence="3" id="KW-1185">Reference proteome</keyword>